<protein>
    <submittedName>
        <fullName evidence="1">Uncharacterized protein</fullName>
    </submittedName>
</protein>
<evidence type="ECO:0000313" key="1">
    <source>
        <dbReference type="EMBL" id="GFS95361.1"/>
    </source>
</evidence>
<keyword evidence="2" id="KW-1185">Reference proteome</keyword>
<gene>
    <name evidence="1" type="ORF">NPIL_598701</name>
</gene>
<proteinExistence type="predicted"/>
<organism evidence="1 2">
    <name type="scientific">Nephila pilipes</name>
    <name type="common">Giant wood spider</name>
    <name type="synonym">Nephila maculata</name>
    <dbReference type="NCBI Taxonomy" id="299642"/>
    <lineage>
        <taxon>Eukaryota</taxon>
        <taxon>Metazoa</taxon>
        <taxon>Ecdysozoa</taxon>
        <taxon>Arthropoda</taxon>
        <taxon>Chelicerata</taxon>
        <taxon>Arachnida</taxon>
        <taxon>Araneae</taxon>
        <taxon>Araneomorphae</taxon>
        <taxon>Entelegynae</taxon>
        <taxon>Araneoidea</taxon>
        <taxon>Nephilidae</taxon>
        <taxon>Nephila</taxon>
    </lineage>
</organism>
<sequence>MDLFAIDLAPIDHEQRLYGLLLQDRRSNKNNSMLKLRQASNDPNRSLTFCGKSAVDIDNSISFNCRKMSGQGYRDSSSRPR</sequence>
<comment type="caution">
    <text evidence="1">The sequence shown here is derived from an EMBL/GenBank/DDBJ whole genome shotgun (WGS) entry which is preliminary data.</text>
</comment>
<evidence type="ECO:0000313" key="2">
    <source>
        <dbReference type="Proteomes" id="UP000887013"/>
    </source>
</evidence>
<dbReference type="EMBL" id="BMAW01100526">
    <property type="protein sequence ID" value="GFS95361.1"/>
    <property type="molecule type" value="Genomic_DNA"/>
</dbReference>
<reference evidence="1" key="1">
    <citation type="submission" date="2020-08" db="EMBL/GenBank/DDBJ databases">
        <title>Multicomponent nature underlies the extraordinary mechanical properties of spider dragline silk.</title>
        <authorList>
            <person name="Kono N."/>
            <person name="Nakamura H."/>
            <person name="Mori M."/>
            <person name="Yoshida Y."/>
            <person name="Ohtoshi R."/>
            <person name="Malay A.D."/>
            <person name="Moran D.A.P."/>
            <person name="Tomita M."/>
            <person name="Numata K."/>
            <person name="Arakawa K."/>
        </authorList>
    </citation>
    <scope>NUCLEOTIDE SEQUENCE</scope>
</reference>
<dbReference type="AlphaFoldDB" id="A0A8X6N5W9"/>
<name>A0A8X6N5W9_NEPPI</name>
<dbReference type="Proteomes" id="UP000887013">
    <property type="component" value="Unassembled WGS sequence"/>
</dbReference>
<accession>A0A8X6N5W9</accession>